<proteinExistence type="predicted"/>
<protein>
    <recommendedName>
        <fullName evidence="6">Trans-golgi network protein 2</fullName>
    </recommendedName>
</protein>
<dbReference type="PANTHER" id="PTHR16502">
    <property type="entry name" value="KERATINOCYTE-ASSOCIATED TRANSMEMBRANE PROTEIN 2"/>
    <property type="match status" value="1"/>
</dbReference>
<name>A0A7J6CQR4_9TELE</name>
<evidence type="ECO:0000256" key="2">
    <source>
        <dbReference type="SAM" id="Phobius"/>
    </source>
</evidence>
<feature type="compositionally biased region" description="Acidic residues" evidence="1">
    <location>
        <begin position="240"/>
        <end position="265"/>
    </location>
</feature>
<evidence type="ECO:0008006" key="6">
    <source>
        <dbReference type="Google" id="ProtNLM"/>
    </source>
</evidence>
<evidence type="ECO:0000313" key="5">
    <source>
        <dbReference type="Proteomes" id="UP000579812"/>
    </source>
</evidence>
<dbReference type="InterPro" id="IPR037645">
    <property type="entry name" value="KCT2"/>
</dbReference>
<feature type="compositionally biased region" description="Basic and acidic residues" evidence="1">
    <location>
        <begin position="226"/>
        <end position="235"/>
    </location>
</feature>
<organism evidence="4 5">
    <name type="scientific">Onychostoma macrolepis</name>
    <dbReference type="NCBI Taxonomy" id="369639"/>
    <lineage>
        <taxon>Eukaryota</taxon>
        <taxon>Metazoa</taxon>
        <taxon>Chordata</taxon>
        <taxon>Craniata</taxon>
        <taxon>Vertebrata</taxon>
        <taxon>Euteleostomi</taxon>
        <taxon>Actinopterygii</taxon>
        <taxon>Neopterygii</taxon>
        <taxon>Teleostei</taxon>
        <taxon>Ostariophysi</taxon>
        <taxon>Cypriniformes</taxon>
        <taxon>Cyprinidae</taxon>
        <taxon>Acrossocheilinae</taxon>
        <taxon>Onychostoma</taxon>
    </lineage>
</organism>
<feature type="region of interest" description="Disordered" evidence="1">
    <location>
        <begin position="328"/>
        <end position="347"/>
    </location>
</feature>
<feature type="signal peptide" evidence="3">
    <location>
        <begin position="1"/>
        <end position="19"/>
    </location>
</feature>
<feature type="compositionally biased region" description="Basic and acidic residues" evidence="1">
    <location>
        <begin position="124"/>
        <end position="203"/>
    </location>
</feature>
<evidence type="ECO:0000313" key="4">
    <source>
        <dbReference type="EMBL" id="KAF4109679.1"/>
    </source>
</evidence>
<feature type="region of interest" description="Disordered" evidence="1">
    <location>
        <begin position="23"/>
        <end position="286"/>
    </location>
</feature>
<keyword evidence="2" id="KW-0812">Transmembrane</keyword>
<feature type="chain" id="PRO_5029755200" description="Trans-golgi network protein 2" evidence="3">
    <location>
        <begin position="20"/>
        <end position="347"/>
    </location>
</feature>
<feature type="compositionally biased region" description="Acidic residues" evidence="1">
    <location>
        <begin position="207"/>
        <end position="225"/>
    </location>
</feature>
<feature type="transmembrane region" description="Helical" evidence="2">
    <location>
        <begin position="296"/>
        <end position="313"/>
    </location>
</feature>
<evidence type="ECO:0000256" key="1">
    <source>
        <dbReference type="SAM" id="MobiDB-lite"/>
    </source>
</evidence>
<keyword evidence="2" id="KW-1133">Transmembrane helix</keyword>
<feature type="compositionally biased region" description="Basic and acidic residues" evidence="1">
    <location>
        <begin position="39"/>
        <end position="90"/>
    </location>
</feature>
<reference evidence="4 5" key="1">
    <citation type="submission" date="2020-04" db="EMBL/GenBank/DDBJ databases">
        <title>Chromosome-level genome assembly of a cyprinid fish Onychostoma macrolepis by integration of Nanopore Sequencing, Bionano and Hi-C technology.</title>
        <authorList>
            <person name="Wang D."/>
        </authorList>
    </citation>
    <scope>NUCLEOTIDE SEQUENCE [LARGE SCALE GENOMIC DNA]</scope>
    <source>
        <strain evidence="4">SWU-2019</strain>
        <tissue evidence="4">Muscle</tissue>
    </source>
</reference>
<feature type="compositionally biased region" description="Basic and acidic residues" evidence="1">
    <location>
        <begin position="108"/>
        <end position="117"/>
    </location>
</feature>
<dbReference type="PANTHER" id="PTHR16502:SF0">
    <property type="entry name" value="KERATINOCYTE-ASSOCIATED TRANSMEMBRANE PROTEIN 2"/>
    <property type="match status" value="1"/>
</dbReference>
<comment type="caution">
    <text evidence="4">The sequence shown here is derived from an EMBL/GenBank/DDBJ whole genome shotgun (WGS) entry which is preliminary data.</text>
</comment>
<gene>
    <name evidence="4" type="ORF">G5714_008931</name>
</gene>
<keyword evidence="5" id="KW-1185">Reference proteome</keyword>
<accession>A0A7J6CQR4</accession>
<feature type="compositionally biased region" description="Basic and acidic residues" evidence="1">
    <location>
        <begin position="337"/>
        <end position="347"/>
    </location>
</feature>
<dbReference type="AlphaFoldDB" id="A0A7J6CQR4"/>
<sequence length="347" mass="38185">MMRLTTLFIVVLCFYQVCSKALPRSAPGETPTDEVTQGKIDEPKGNDVKTSEDKDPAKTPKEEQNNTPEDEKVDIKENEPENPEDDKKDGNNQTPPDPNEAENIITEGSERKGEDKPPTPAPNKIDDHQSHNEAGEGNEEAPKEDGDAKEKATTAGQNKDDEPKDSKPVEDGGEKPKEDGTGQEEHKDVGGELSGEKGDKKPTIADQNEEAEENNNPEPEDGGDETDGKNEEKTPGPEIPTDEDQQNGDSANDLEEGEGTFDEPSNEQGTFNSKTEKKDGNMKSFQPEENAENSHFFAYLVCAVILVAVLYVASHNKRKIIAFVVEGRRSRGSRRPKTSDYHKLDQN</sequence>
<evidence type="ECO:0000256" key="3">
    <source>
        <dbReference type="SAM" id="SignalP"/>
    </source>
</evidence>
<keyword evidence="3" id="KW-0732">Signal</keyword>
<keyword evidence="2" id="KW-0472">Membrane</keyword>
<dbReference type="Proteomes" id="UP000579812">
    <property type="component" value="Unassembled WGS sequence"/>
</dbReference>
<dbReference type="EMBL" id="JAAMOB010000008">
    <property type="protein sequence ID" value="KAF4109679.1"/>
    <property type="molecule type" value="Genomic_DNA"/>
</dbReference>
<dbReference type="OrthoDB" id="5846619at2759"/>
<dbReference type="Pfam" id="PF17818">
    <property type="entry name" value="KCT2"/>
    <property type="match status" value="1"/>
</dbReference>